<dbReference type="Proteomes" id="UP000594638">
    <property type="component" value="Unassembled WGS sequence"/>
</dbReference>
<accession>A0A8S0R496</accession>
<evidence type="ECO:0000313" key="2">
    <source>
        <dbReference type="Proteomes" id="UP000594638"/>
    </source>
</evidence>
<dbReference type="AlphaFoldDB" id="A0A8S0R496"/>
<feature type="non-terminal residue" evidence="1">
    <location>
        <position position="1"/>
    </location>
</feature>
<feature type="non-terminal residue" evidence="1">
    <location>
        <position position="113"/>
    </location>
</feature>
<comment type="caution">
    <text evidence="1">The sequence shown here is derived from an EMBL/GenBank/DDBJ whole genome shotgun (WGS) entry which is preliminary data.</text>
</comment>
<name>A0A8S0R496_OLEEU</name>
<reference evidence="1 2" key="1">
    <citation type="submission" date="2019-12" db="EMBL/GenBank/DDBJ databases">
        <authorList>
            <person name="Alioto T."/>
            <person name="Alioto T."/>
            <person name="Gomez Garrido J."/>
        </authorList>
    </citation>
    <scope>NUCLEOTIDE SEQUENCE [LARGE SCALE GENOMIC DNA]</scope>
</reference>
<keyword evidence="2" id="KW-1185">Reference proteome</keyword>
<protein>
    <submittedName>
        <fullName evidence="1">Uncharacterized protein</fullName>
    </submittedName>
</protein>
<evidence type="ECO:0000313" key="1">
    <source>
        <dbReference type="EMBL" id="CAA2974068.1"/>
    </source>
</evidence>
<sequence length="113" mass="12959">IGDKAKLSITSKLSRIVFLNHSEPNPKGTVPNCMSATLPNLSKFFLTDSATTWILLWTFKIPPPPENVYPFASRVLNEIRFFFKFRTCRTWPRYLTVPSFNLNLTLPILATLQ</sequence>
<organism evidence="1 2">
    <name type="scientific">Olea europaea subsp. europaea</name>
    <dbReference type="NCBI Taxonomy" id="158383"/>
    <lineage>
        <taxon>Eukaryota</taxon>
        <taxon>Viridiplantae</taxon>
        <taxon>Streptophyta</taxon>
        <taxon>Embryophyta</taxon>
        <taxon>Tracheophyta</taxon>
        <taxon>Spermatophyta</taxon>
        <taxon>Magnoliopsida</taxon>
        <taxon>eudicotyledons</taxon>
        <taxon>Gunneridae</taxon>
        <taxon>Pentapetalae</taxon>
        <taxon>asterids</taxon>
        <taxon>lamiids</taxon>
        <taxon>Lamiales</taxon>
        <taxon>Oleaceae</taxon>
        <taxon>Oleeae</taxon>
        <taxon>Olea</taxon>
    </lineage>
</organism>
<proteinExistence type="predicted"/>
<dbReference type="EMBL" id="CACTIH010002141">
    <property type="protein sequence ID" value="CAA2974068.1"/>
    <property type="molecule type" value="Genomic_DNA"/>
</dbReference>
<dbReference type="Gramene" id="OE9A040953T1">
    <property type="protein sequence ID" value="OE9A040953C1"/>
    <property type="gene ID" value="OE9A040953"/>
</dbReference>
<gene>
    <name evidence="1" type="ORF">OLEA9_A040953</name>
</gene>